<dbReference type="HAMAP" id="MF_00213">
    <property type="entry name" value="HypA_HybF"/>
    <property type="match status" value="1"/>
</dbReference>
<dbReference type="NCBIfam" id="TIGR00100">
    <property type="entry name" value="hypA"/>
    <property type="match status" value="1"/>
</dbReference>
<keyword evidence="6" id="KW-1133">Transmembrane helix</keyword>
<evidence type="ECO:0000313" key="7">
    <source>
        <dbReference type="EMBL" id="GAV20520.1"/>
    </source>
</evidence>
<dbReference type="PANTHER" id="PTHR34535:SF3">
    <property type="entry name" value="HYDROGENASE MATURATION FACTOR HYPA"/>
    <property type="match status" value="1"/>
</dbReference>
<reference evidence="7 8" key="1">
    <citation type="journal article" date="2017" name="Arch. Microbiol.">
        <title>Mariprofundus micogutta sp. nov., a novel iron-oxidizing zetaproteobacterium isolated from a deep-sea hydrothermal field at the Bayonnaise knoll of the Izu-Ogasawara arc, and a description of Mariprofundales ord. nov. and Zetaproteobacteria classis nov.</title>
        <authorList>
            <person name="Makita H."/>
            <person name="Tanaka E."/>
            <person name="Mitsunobu S."/>
            <person name="Miyazaki M."/>
            <person name="Nunoura T."/>
            <person name="Uematsu K."/>
            <person name="Takaki Y."/>
            <person name="Nishi S."/>
            <person name="Shimamura S."/>
            <person name="Takai K."/>
        </authorList>
    </citation>
    <scope>NUCLEOTIDE SEQUENCE [LARGE SCALE GENOMIC DNA]</scope>
    <source>
        <strain evidence="7 8">ET2</strain>
    </source>
</reference>
<gene>
    <name evidence="5" type="primary">hypA</name>
    <name evidence="7" type="ORF">MMIC_P1488</name>
</gene>
<evidence type="ECO:0000256" key="5">
    <source>
        <dbReference type="HAMAP-Rule" id="MF_00213"/>
    </source>
</evidence>
<dbReference type="FunFam" id="3.30.2320.80:FF:000001">
    <property type="entry name" value="Hydrogenase maturation factor HypA"/>
    <property type="match status" value="1"/>
</dbReference>
<organism evidence="7 8">
    <name type="scientific">Mariprofundus micogutta</name>
    <dbReference type="NCBI Taxonomy" id="1921010"/>
    <lineage>
        <taxon>Bacteria</taxon>
        <taxon>Pseudomonadati</taxon>
        <taxon>Pseudomonadota</taxon>
        <taxon>Candidatius Mariprofundia</taxon>
        <taxon>Mariprofundales</taxon>
        <taxon>Mariprofundaceae</taxon>
        <taxon>Mariprofundus</taxon>
    </lineage>
</organism>
<dbReference type="Pfam" id="PF01155">
    <property type="entry name" value="HypA"/>
    <property type="match status" value="1"/>
</dbReference>
<keyword evidence="6" id="KW-0812">Transmembrane</keyword>
<sequence>MDWLAALESTGGVVSIFAWVTIAVICMHELSLCEGIVEMLQDKARQEQFRRVQSIRLEIGRLSCVEVDALRFAFEAVARNSVARNAVLEIDEIPGRGFCSRCGELVEMTHRFDVCPLCGGYPVELRQGDEMRIKHVEVL</sequence>
<proteinExistence type="inferred from homology"/>
<dbReference type="InterPro" id="IPR000688">
    <property type="entry name" value="HypA/HybF"/>
</dbReference>
<evidence type="ECO:0000256" key="4">
    <source>
        <dbReference type="ARBA" id="ARBA00022833"/>
    </source>
</evidence>
<comment type="similarity">
    <text evidence="1 5">Belongs to the HypA/HybF family.</text>
</comment>
<dbReference type="STRING" id="1921010.MMIC_P1488"/>
<name>A0A1L8CNM5_9PROT</name>
<dbReference type="GO" id="GO:0008270">
    <property type="term" value="F:zinc ion binding"/>
    <property type="evidence" value="ECO:0007669"/>
    <property type="project" value="UniProtKB-UniRule"/>
</dbReference>
<keyword evidence="3 5" id="KW-0479">Metal-binding</keyword>
<feature type="transmembrane region" description="Helical" evidence="6">
    <location>
        <begin position="12"/>
        <end position="33"/>
    </location>
</feature>
<dbReference type="Gene3D" id="3.30.2320.80">
    <property type="match status" value="1"/>
</dbReference>
<evidence type="ECO:0000256" key="3">
    <source>
        <dbReference type="ARBA" id="ARBA00022723"/>
    </source>
</evidence>
<dbReference type="Proteomes" id="UP000231632">
    <property type="component" value="Unassembled WGS sequence"/>
</dbReference>
<keyword evidence="6" id="KW-0472">Membrane</keyword>
<dbReference type="GO" id="GO:0051604">
    <property type="term" value="P:protein maturation"/>
    <property type="evidence" value="ECO:0007669"/>
    <property type="project" value="InterPro"/>
</dbReference>
<keyword evidence="2 5" id="KW-0533">Nickel</keyword>
<keyword evidence="4 5" id="KW-0862">Zinc</keyword>
<feature type="binding site" evidence="5">
    <location>
        <position position="115"/>
    </location>
    <ligand>
        <name>Zn(2+)</name>
        <dbReference type="ChEBI" id="CHEBI:29105"/>
    </ligand>
</feature>
<comment type="caution">
    <text evidence="7">The sequence shown here is derived from an EMBL/GenBank/DDBJ whole genome shotgun (WGS) entry which is preliminary data.</text>
</comment>
<keyword evidence="8" id="KW-1185">Reference proteome</keyword>
<dbReference type="EMBL" id="BDFD01000011">
    <property type="protein sequence ID" value="GAV20520.1"/>
    <property type="molecule type" value="Genomic_DNA"/>
</dbReference>
<dbReference type="AlphaFoldDB" id="A0A1L8CNM5"/>
<dbReference type="GO" id="GO:0016530">
    <property type="term" value="F:metallochaperone activity"/>
    <property type="evidence" value="ECO:0007669"/>
    <property type="project" value="UniProtKB-ARBA"/>
</dbReference>
<evidence type="ECO:0000313" key="8">
    <source>
        <dbReference type="Proteomes" id="UP000231632"/>
    </source>
</evidence>
<comment type="function">
    <text evidence="5">Involved in the maturation of [NiFe] hydrogenases. Required for nickel insertion into the metal center of the hydrogenase.</text>
</comment>
<dbReference type="PROSITE" id="PS01249">
    <property type="entry name" value="HYPA"/>
    <property type="match status" value="1"/>
</dbReference>
<dbReference type="InterPro" id="IPR020538">
    <property type="entry name" value="Hydgase_Ni_incorp_HypA/HybF_CS"/>
</dbReference>
<protein>
    <recommendedName>
        <fullName evidence="5">Hydrogenase maturation factor HypA</fullName>
    </recommendedName>
</protein>
<dbReference type="PIRSF" id="PIRSF004761">
    <property type="entry name" value="Hydrgn_mat_HypA"/>
    <property type="match status" value="1"/>
</dbReference>
<dbReference type="GO" id="GO:0016151">
    <property type="term" value="F:nickel cation binding"/>
    <property type="evidence" value="ECO:0007669"/>
    <property type="project" value="UniProtKB-UniRule"/>
</dbReference>
<evidence type="ECO:0000256" key="2">
    <source>
        <dbReference type="ARBA" id="ARBA00022596"/>
    </source>
</evidence>
<feature type="binding site" evidence="5">
    <location>
        <position position="28"/>
    </location>
    <ligand>
        <name>Ni(2+)</name>
        <dbReference type="ChEBI" id="CHEBI:49786"/>
    </ligand>
</feature>
<feature type="binding site" evidence="5">
    <location>
        <position position="118"/>
    </location>
    <ligand>
        <name>Zn(2+)</name>
        <dbReference type="ChEBI" id="CHEBI:29105"/>
    </ligand>
</feature>
<feature type="binding site" evidence="5">
    <location>
        <position position="102"/>
    </location>
    <ligand>
        <name>Zn(2+)</name>
        <dbReference type="ChEBI" id="CHEBI:29105"/>
    </ligand>
</feature>
<evidence type="ECO:0000256" key="6">
    <source>
        <dbReference type="SAM" id="Phobius"/>
    </source>
</evidence>
<dbReference type="PANTHER" id="PTHR34535">
    <property type="entry name" value="HYDROGENASE MATURATION FACTOR HYPA"/>
    <property type="match status" value="1"/>
</dbReference>
<evidence type="ECO:0000256" key="1">
    <source>
        <dbReference type="ARBA" id="ARBA00010748"/>
    </source>
</evidence>
<accession>A0A1L8CNM5</accession>
<feature type="binding site" evidence="5">
    <location>
        <position position="99"/>
    </location>
    <ligand>
        <name>Zn(2+)</name>
        <dbReference type="ChEBI" id="CHEBI:29105"/>
    </ligand>
</feature>